<reference evidence="3 4" key="1">
    <citation type="submission" date="2018-11" db="EMBL/GenBank/DDBJ databases">
        <title>Complete genome sequence of Paenibacillus baekrokdamisoli strain KCTC 33723.</title>
        <authorList>
            <person name="Kang S.W."/>
            <person name="Lee K.C."/>
            <person name="Kim K.K."/>
            <person name="Kim J.S."/>
            <person name="Kim D.S."/>
            <person name="Ko S.H."/>
            <person name="Yang S.H."/>
            <person name="Lee J.S."/>
        </authorList>
    </citation>
    <scope>NUCLEOTIDE SEQUENCE [LARGE SCALE GENOMIC DNA]</scope>
    <source>
        <strain evidence="3 4">KCTC 33723</strain>
    </source>
</reference>
<evidence type="ECO:0000259" key="1">
    <source>
        <dbReference type="Pfam" id="PF01408"/>
    </source>
</evidence>
<evidence type="ECO:0000259" key="2">
    <source>
        <dbReference type="Pfam" id="PF22725"/>
    </source>
</evidence>
<dbReference type="InterPro" id="IPR055170">
    <property type="entry name" value="GFO_IDH_MocA-like_dom"/>
</dbReference>
<dbReference type="Proteomes" id="UP000275368">
    <property type="component" value="Chromosome"/>
</dbReference>
<dbReference type="PANTHER" id="PTHR43377">
    <property type="entry name" value="BILIVERDIN REDUCTASE A"/>
    <property type="match status" value="1"/>
</dbReference>
<evidence type="ECO:0000313" key="3">
    <source>
        <dbReference type="EMBL" id="BBH23909.1"/>
    </source>
</evidence>
<dbReference type="InterPro" id="IPR036291">
    <property type="entry name" value="NAD(P)-bd_dom_sf"/>
</dbReference>
<protein>
    <submittedName>
        <fullName evidence="3">Oxidoreductase</fullName>
    </submittedName>
</protein>
<dbReference type="Pfam" id="PF01408">
    <property type="entry name" value="GFO_IDH_MocA"/>
    <property type="match status" value="1"/>
</dbReference>
<dbReference type="SUPFAM" id="SSF55347">
    <property type="entry name" value="Glyceraldehyde-3-phosphate dehydrogenase-like, C-terminal domain"/>
    <property type="match status" value="1"/>
</dbReference>
<feature type="domain" description="Gfo/Idh/MocA-like oxidoreductase N-terminal" evidence="1">
    <location>
        <begin position="5"/>
        <end position="120"/>
    </location>
</feature>
<dbReference type="OrthoDB" id="9815825at2"/>
<dbReference type="PANTHER" id="PTHR43377:SF1">
    <property type="entry name" value="BILIVERDIN REDUCTASE A"/>
    <property type="match status" value="1"/>
</dbReference>
<dbReference type="InterPro" id="IPR051450">
    <property type="entry name" value="Gfo/Idh/MocA_Oxidoreductases"/>
</dbReference>
<dbReference type="KEGG" id="pbk:Back11_52540"/>
<dbReference type="AlphaFoldDB" id="A0A3G9JLJ7"/>
<dbReference type="GO" id="GO:0000166">
    <property type="term" value="F:nucleotide binding"/>
    <property type="evidence" value="ECO:0007669"/>
    <property type="project" value="InterPro"/>
</dbReference>
<proteinExistence type="predicted"/>
<gene>
    <name evidence="3" type="ORF">Back11_52540</name>
</gene>
<name>A0A3G9JLJ7_9BACL</name>
<dbReference type="Gene3D" id="3.40.50.720">
    <property type="entry name" value="NAD(P)-binding Rossmann-like Domain"/>
    <property type="match status" value="1"/>
</dbReference>
<feature type="domain" description="GFO/IDH/MocA-like oxidoreductase" evidence="2">
    <location>
        <begin position="158"/>
        <end position="227"/>
    </location>
</feature>
<keyword evidence="4" id="KW-1185">Reference proteome</keyword>
<dbReference type="Pfam" id="PF22725">
    <property type="entry name" value="GFO_IDH_MocA_C3"/>
    <property type="match status" value="1"/>
</dbReference>
<evidence type="ECO:0000313" key="4">
    <source>
        <dbReference type="Proteomes" id="UP000275368"/>
    </source>
</evidence>
<dbReference type="InterPro" id="IPR000683">
    <property type="entry name" value="Gfo/Idh/MocA-like_OxRdtase_N"/>
</dbReference>
<accession>A0A3G9JLJ7</accession>
<dbReference type="SUPFAM" id="SSF51735">
    <property type="entry name" value="NAD(P)-binding Rossmann-fold domains"/>
    <property type="match status" value="1"/>
</dbReference>
<sequence length="334" mass="38084">MKQLAVGVIGAGNMGIHHIRNYYYHPKVQFVGVVDRDAKKLSDIQNNFPVDVFSDYNAIIDQVDAVSIVTPTSTHFQIAKECLLRGKHVLLEKPMTSNMQEAEELLELAEKNKVVLAIGHIERFNPVIGELQHVLQGNRPLFIDIHRESPYDSRIFDTDVISDLMIHDIDLLCYLLDDPIDVKSGYGIQVRSNASDLVNVQLVTTGGTLINITTSRITQQKIRQWRIIFNESLVEADLLERKLQIMRKTSVEMELLSNKTEIKYRQDQLVEKVLVPHYEPLQMEINDFIDSILNGRPPLVSAVEGIKVLALIEQLKRKMVQTSRYFNALEAQTI</sequence>
<dbReference type="RefSeq" id="WP_125663746.1">
    <property type="nucleotide sequence ID" value="NZ_AP019308.1"/>
</dbReference>
<dbReference type="EMBL" id="AP019308">
    <property type="protein sequence ID" value="BBH23909.1"/>
    <property type="molecule type" value="Genomic_DNA"/>
</dbReference>
<dbReference type="Gene3D" id="3.30.360.10">
    <property type="entry name" value="Dihydrodipicolinate Reductase, domain 2"/>
    <property type="match status" value="1"/>
</dbReference>
<organism evidence="3 4">
    <name type="scientific">Paenibacillus baekrokdamisoli</name>
    <dbReference type="NCBI Taxonomy" id="1712516"/>
    <lineage>
        <taxon>Bacteria</taxon>
        <taxon>Bacillati</taxon>
        <taxon>Bacillota</taxon>
        <taxon>Bacilli</taxon>
        <taxon>Bacillales</taxon>
        <taxon>Paenibacillaceae</taxon>
        <taxon>Paenibacillus</taxon>
    </lineage>
</organism>